<dbReference type="AlphaFoldDB" id="A0A162SMR3"/>
<proteinExistence type="predicted"/>
<comment type="caution">
    <text evidence="2">The sequence shown here is derived from an EMBL/GenBank/DDBJ whole genome shotgun (WGS) entry which is preliminary data.</text>
</comment>
<dbReference type="PANTHER" id="PTHR44516:SF11">
    <property type="entry name" value="2-METHYL-6-PHYTYL-1,4-HYDROQUINONE METHYLTRANSFERASE 2, CHLOROPLASTIC"/>
    <property type="match status" value="1"/>
</dbReference>
<protein>
    <submittedName>
        <fullName evidence="2">Ubiquinone/menaquinone biosynthesis C-methyltransferase UbiE</fullName>
        <ecNumber evidence="2">2.1.1.163</ecNumber>
        <ecNumber evidence="2">2.1.1.201</ecNumber>
    </submittedName>
</protein>
<dbReference type="STRING" id="1121326.CLMAG_33880"/>
<dbReference type="EC" id="2.1.1.163" evidence="2"/>
<reference evidence="2 3" key="1">
    <citation type="submission" date="2016-04" db="EMBL/GenBank/DDBJ databases">
        <title>Genome sequence of Clostridium magnum DSM 2767.</title>
        <authorList>
            <person name="Poehlein A."/>
            <person name="Uhlig R."/>
            <person name="Fischer R."/>
            <person name="Bahl H."/>
            <person name="Daniel R."/>
        </authorList>
    </citation>
    <scope>NUCLEOTIDE SEQUENCE [LARGE SCALE GENOMIC DNA]</scope>
    <source>
        <strain evidence="2 3">DSM 2767</strain>
    </source>
</reference>
<evidence type="ECO:0000313" key="2">
    <source>
        <dbReference type="EMBL" id="KZL91629.1"/>
    </source>
</evidence>
<dbReference type="InterPro" id="IPR029063">
    <property type="entry name" value="SAM-dependent_MTases_sf"/>
</dbReference>
<dbReference type="Pfam" id="PF08241">
    <property type="entry name" value="Methyltransf_11"/>
    <property type="match status" value="1"/>
</dbReference>
<organism evidence="2 3">
    <name type="scientific">Clostridium magnum DSM 2767</name>
    <dbReference type="NCBI Taxonomy" id="1121326"/>
    <lineage>
        <taxon>Bacteria</taxon>
        <taxon>Bacillati</taxon>
        <taxon>Bacillota</taxon>
        <taxon>Clostridia</taxon>
        <taxon>Eubacteriales</taxon>
        <taxon>Clostridiaceae</taxon>
        <taxon>Clostridium</taxon>
    </lineage>
</organism>
<dbReference type="EC" id="2.1.1.201" evidence="2"/>
<evidence type="ECO:0000313" key="3">
    <source>
        <dbReference type="Proteomes" id="UP000076603"/>
    </source>
</evidence>
<keyword evidence="2" id="KW-0808">Transferase</keyword>
<dbReference type="PANTHER" id="PTHR44516">
    <property type="entry name" value="2-METHYL-6-PHYTYL-1,4-HYDROQUINONE METHYLTRANSFERASE, CHLOROPLASTIC"/>
    <property type="match status" value="1"/>
</dbReference>
<dbReference type="SUPFAM" id="SSF53335">
    <property type="entry name" value="S-adenosyl-L-methionine-dependent methyltransferases"/>
    <property type="match status" value="1"/>
</dbReference>
<evidence type="ECO:0000259" key="1">
    <source>
        <dbReference type="Pfam" id="PF08241"/>
    </source>
</evidence>
<dbReference type="InterPro" id="IPR013216">
    <property type="entry name" value="Methyltransf_11"/>
</dbReference>
<dbReference type="EMBL" id="LWAE01000003">
    <property type="protein sequence ID" value="KZL91629.1"/>
    <property type="molecule type" value="Genomic_DNA"/>
</dbReference>
<dbReference type="GO" id="GO:0043770">
    <property type="term" value="F:demethylmenaquinone methyltransferase activity"/>
    <property type="evidence" value="ECO:0007669"/>
    <property type="project" value="UniProtKB-EC"/>
</dbReference>
<dbReference type="Proteomes" id="UP000076603">
    <property type="component" value="Unassembled WGS sequence"/>
</dbReference>
<accession>A0A162SMR3</accession>
<dbReference type="Gene3D" id="3.40.50.150">
    <property type="entry name" value="Vaccinia Virus protein VP39"/>
    <property type="match status" value="1"/>
</dbReference>
<gene>
    <name evidence="2" type="primary">ubiE_8</name>
    <name evidence="2" type="ORF">CLMAG_33880</name>
</gene>
<dbReference type="PATRIC" id="fig|1121326.3.peg.3425"/>
<dbReference type="OrthoDB" id="9808140at2"/>
<dbReference type="RefSeq" id="WP_066624646.1">
    <property type="nucleotide sequence ID" value="NZ_FQXL01000005.1"/>
</dbReference>
<dbReference type="GO" id="GO:0032259">
    <property type="term" value="P:methylation"/>
    <property type="evidence" value="ECO:0007669"/>
    <property type="project" value="UniProtKB-KW"/>
</dbReference>
<sequence length="202" mass="22845">MKCGEKNLKFNKAEIDVCPSNYSPAVYHIKENISRNSGVCIDVGSCDATLGIEMAKVTDMSVYLLDKSADSLDIKVKKAENTGLKNRVKPLPGDVHNIPLEDQSVDLVVSKDSIWFWKDPIKAFKEIYRVLSPEGIAYVEGDLYTTEFDYNRKERGFSKKRKKNKNENVVEKLVNILISANIKYFAVTQDDCGPWVLFKKAV</sequence>
<keyword evidence="3" id="KW-1185">Reference proteome</keyword>
<feature type="domain" description="Methyltransferase type 11" evidence="1">
    <location>
        <begin position="42"/>
        <end position="138"/>
    </location>
</feature>
<dbReference type="CDD" id="cd02440">
    <property type="entry name" value="AdoMet_MTases"/>
    <property type="match status" value="1"/>
</dbReference>
<name>A0A162SMR3_9CLOT</name>
<dbReference type="GO" id="GO:0051741">
    <property type="term" value="F:2-methyl-6-phytyl-1,4-benzoquinone methyltransferase activity"/>
    <property type="evidence" value="ECO:0007669"/>
    <property type="project" value="InterPro"/>
</dbReference>
<keyword evidence="2" id="KW-0489">Methyltransferase</keyword>
<keyword evidence="2" id="KW-0830">Ubiquinone</keyword>
<dbReference type="GO" id="GO:0008425">
    <property type="term" value="F:2-methoxy-6-polyprenyl-1,4-benzoquinol methyltransferase activity"/>
    <property type="evidence" value="ECO:0007669"/>
    <property type="project" value="UniProtKB-EC"/>
</dbReference>
<dbReference type="InterPro" id="IPR044649">
    <property type="entry name" value="MPBQ/MSBQ_MT"/>
</dbReference>